<accession>A0A7S1SQA7</accession>
<dbReference type="Pfam" id="PF04720">
    <property type="entry name" value="PDDEXK_6"/>
    <property type="match status" value="1"/>
</dbReference>
<dbReference type="AlphaFoldDB" id="A0A7S1SQA7"/>
<protein>
    <submittedName>
        <fullName evidence="1">Uncharacterized protein</fullName>
    </submittedName>
</protein>
<dbReference type="PANTHER" id="PTHR31579">
    <property type="entry name" value="OS03G0796600 PROTEIN"/>
    <property type="match status" value="1"/>
</dbReference>
<reference evidence="1" key="1">
    <citation type="submission" date="2021-01" db="EMBL/GenBank/DDBJ databases">
        <authorList>
            <person name="Corre E."/>
            <person name="Pelletier E."/>
            <person name="Niang G."/>
            <person name="Scheremetjew M."/>
            <person name="Finn R."/>
            <person name="Kale V."/>
            <person name="Holt S."/>
            <person name="Cochrane G."/>
            <person name="Meng A."/>
            <person name="Brown T."/>
            <person name="Cohen L."/>
        </authorList>
    </citation>
    <scope>NUCLEOTIDE SEQUENCE</scope>
    <source>
        <strain evidence="1">PLY429</strain>
    </source>
</reference>
<evidence type="ECO:0000313" key="1">
    <source>
        <dbReference type="EMBL" id="CAD9205032.1"/>
    </source>
</evidence>
<organism evidence="1">
    <name type="scientific">Tetraselmis chuii</name>
    <dbReference type="NCBI Taxonomy" id="63592"/>
    <lineage>
        <taxon>Eukaryota</taxon>
        <taxon>Viridiplantae</taxon>
        <taxon>Chlorophyta</taxon>
        <taxon>core chlorophytes</taxon>
        <taxon>Chlorodendrophyceae</taxon>
        <taxon>Chlorodendrales</taxon>
        <taxon>Chlorodendraceae</taxon>
        <taxon>Tetraselmis</taxon>
    </lineage>
</organism>
<dbReference type="PANTHER" id="PTHR31579:SF1">
    <property type="entry name" value="OS03G0796600 PROTEIN"/>
    <property type="match status" value="1"/>
</dbReference>
<dbReference type="EMBL" id="HBGG01014208">
    <property type="protein sequence ID" value="CAD9205032.1"/>
    <property type="molecule type" value="Transcribed_RNA"/>
</dbReference>
<proteinExistence type="predicted"/>
<gene>
    <name evidence="1" type="ORF">TCHU04912_LOCUS7267</name>
</gene>
<sequence>MESDKCPLCNEIFFCEVDDSSPAKSQDCACGIDWNDLKRTQAALATAFDVFGKAPYTKQLRHDVDEALRVDTEASKANSHLDRLSAALASRGHLATAHVSPAVCVDTPGSQFQVGLKHSFITCTPPDGIEDQARRIVDPAFREQFVIASPSPRYDRILEALPETFVGTFETLKLIIDIVALEMTASFNFQMMPTPPWRRVRALYSKWFPVFHKAATAGHSSLPSQPPRARFVLSQADFDRAAEAA</sequence>
<dbReference type="InterPro" id="IPR006502">
    <property type="entry name" value="PDDEXK-like"/>
</dbReference>
<name>A0A7S1SQA7_9CHLO</name>